<gene>
    <name evidence="2" type="ORF">KP509_29G079300</name>
</gene>
<organism evidence="2 3">
    <name type="scientific">Ceratopteris richardii</name>
    <name type="common">Triangle waterfern</name>
    <dbReference type="NCBI Taxonomy" id="49495"/>
    <lineage>
        <taxon>Eukaryota</taxon>
        <taxon>Viridiplantae</taxon>
        <taxon>Streptophyta</taxon>
        <taxon>Embryophyta</taxon>
        <taxon>Tracheophyta</taxon>
        <taxon>Polypodiopsida</taxon>
        <taxon>Polypodiidae</taxon>
        <taxon>Polypodiales</taxon>
        <taxon>Pteridineae</taxon>
        <taxon>Pteridaceae</taxon>
        <taxon>Parkerioideae</taxon>
        <taxon>Ceratopteris</taxon>
    </lineage>
</organism>
<keyword evidence="1" id="KW-1133">Transmembrane helix</keyword>
<sequence>MLAKKSESHHFLYWLWISHCPCLHVASLFSLYDLLERATPVYSHRHQVLHLSHLAHPRWTRLIFGAPLTILFLFPSAFFMILKDDETNGSICC</sequence>
<keyword evidence="3" id="KW-1185">Reference proteome</keyword>
<protein>
    <submittedName>
        <fullName evidence="2">Uncharacterized protein</fullName>
    </submittedName>
</protein>
<comment type="caution">
    <text evidence="2">The sequence shown here is derived from an EMBL/GenBank/DDBJ whole genome shotgun (WGS) entry which is preliminary data.</text>
</comment>
<name>A0A8T2RA27_CERRI</name>
<feature type="transmembrane region" description="Helical" evidence="1">
    <location>
        <begin position="62"/>
        <end position="82"/>
    </location>
</feature>
<keyword evidence="1" id="KW-0472">Membrane</keyword>
<dbReference type="EMBL" id="CM035434">
    <property type="protein sequence ID" value="KAH7292651.1"/>
    <property type="molecule type" value="Genomic_DNA"/>
</dbReference>
<proteinExistence type="predicted"/>
<feature type="transmembrane region" description="Helical" evidence="1">
    <location>
        <begin position="12"/>
        <end position="32"/>
    </location>
</feature>
<accession>A0A8T2RA27</accession>
<dbReference type="Proteomes" id="UP000825935">
    <property type="component" value="Chromosome 29"/>
</dbReference>
<evidence type="ECO:0000256" key="1">
    <source>
        <dbReference type="SAM" id="Phobius"/>
    </source>
</evidence>
<reference evidence="2" key="1">
    <citation type="submission" date="2021-08" db="EMBL/GenBank/DDBJ databases">
        <title>WGS assembly of Ceratopteris richardii.</title>
        <authorList>
            <person name="Marchant D.B."/>
            <person name="Chen G."/>
            <person name="Jenkins J."/>
            <person name="Shu S."/>
            <person name="Leebens-Mack J."/>
            <person name="Grimwood J."/>
            <person name="Schmutz J."/>
            <person name="Soltis P."/>
            <person name="Soltis D."/>
            <person name="Chen Z.-H."/>
        </authorList>
    </citation>
    <scope>NUCLEOTIDE SEQUENCE</scope>
    <source>
        <strain evidence="2">Whitten #5841</strain>
        <tissue evidence="2">Leaf</tissue>
    </source>
</reference>
<keyword evidence="1" id="KW-0812">Transmembrane</keyword>
<evidence type="ECO:0000313" key="3">
    <source>
        <dbReference type="Proteomes" id="UP000825935"/>
    </source>
</evidence>
<dbReference type="AlphaFoldDB" id="A0A8T2RA27"/>
<evidence type="ECO:0000313" key="2">
    <source>
        <dbReference type="EMBL" id="KAH7292651.1"/>
    </source>
</evidence>